<sequence length="61" mass="6797">MFREQRELGLSAVGKFIQEQAEQPPDIAVRQGLLHIIATPEPLRDRSGIEDPAPGHVVIRL</sequence>
<comment type="caution">
    <text evidence="1">The sequence shown here is derived from an EMBL/GenBank/DDBJ whole genome shotgun (WGS) entry which is preliminary data.</text>
</comment>
<dbReference type="EMBL" id="BAAATD010000009">
    <property type="protein sequence ID" value="GAA2619309.1"/>
    <property type="molecule type" value="Genomic_DNA"/>
</dbReference>
<protein>
    <submittedName>
        <fullName evidence="1">Uncharacterized protein</fullName>
    </submittedName>
</protein>
<reference evidence="2" key="1">
    <citation type="journal article" date="2019" name="Int. J. Syst. Evol. Microbiol.">
        <title>The Global Catalogue of Microorganisms (GCM) 10K type strain sequencing project: providing services to taxonomists for standard genome sequencing and annotation.</title>
        <authorList>
            <consortium name="The Broad Institute Genomics Platform"/>
            <consortium name="The Broad Institute Genome Sequencing Center for Infectious Disease"/>
            <person name="Wu L."/>
            <person name="Ma J."/>
        </authorList>
    </citation>
    <scope>NUCLEOTIDE SEQUENCE [LARGE SCALE GENOMIC DNA]</scope>
    <source>
        <strain evidence="2">JCM 6833</strain>
    </source>
</reference>
<dbReference type="Proteomes" id="UP001501509">
    <property type="component" value="Unassembled WGS sequence"/>
</dbReference>
<accession>A0ABP6CP21</accession>
<evidence type="ECO:0000313" key="1">
    <source>
        <dbReference type="EMBL" id="GAA2619309.1"/>
    </source>
</evidence>
<name>A0ABP6CP21_9ACTN</name>
<proteinExistence type="predicted"/>
<organism evidence="1 2">
    <name type="scientific">Actinomadura fulvescens</name>
    <dbReference type="NCBI Taxonomy" id="46160"/>
    <lineage>
        <taxon>Bacteria</taxon>
        <taxon>Bacillati</taxon>
        <taxon>Actinomycetota</taxon>
        <taxon>Actinomycetes</taxon>
        <taxon>Streptosporangiales</taxon>
        <taxon>Thermomonosporaceae</taxon>
        <taxon>Actinomadura</taxon>
    </lineage>
</organism>
<keyword evidence="2" id="KW-1185">Reference proteome</keyword>
<evidence type="ECO:0000313" key="2">
    <source>
        <dbReference type="Proteomes" id="UP001501509"/>
    </source>
</evidence>
<gene>
    <name evidence="1" type="ORF">GCM10010411_63810</name>
</gene>